<evidence type="ECO:0000256" key="1">
    <source>
        <dbReference type="ARBA" id="ARBA00022692"/>
    </source>
</evidence>
<name>A0ABV7C3L9_9PROT</name>
<feature type="transmembrane region" description="Helical" evidence="4">
    <location>
        <begin position="100"/>
        <end position="122"/>
    </location>
</feature>
<protein>
    <submittedName>
        <fullName evidence="6">MFS transporter</fullName>
    </submittedName>
</protein>
<feature type="transmembrane region" description="Helical" evidence="4">
    <location>
        <begin position="68"/>
        <end position="88"/>
    </location>
</feature>
<evidence type="ECO:0000313" key="7">
    <source>
        <dbReference type="Proteomes" id="UP001595420"/>
    </source>
</evidence>
<feature type="transmembrane region" description="Helical" evidence="4">
    <location>
        <begin position="159"/>
        <end position="177"/>
    </location>
</feature>
<evidence type="ECO:0000256" key="2">
    <source>
        <dbReference type="ARBA" id="ARBA00022989"/>
    </source>
</evidence>
<accession>A0ABV7C3L9</accession>
<dbReference type="InterPro" id="IPR020846">
    <property type="entry name" value="MFS_dom"/>
</dbReference>
<proteinExistence type="predicted"/>
<reference evidence="7" key="1">
    <citation type="journal article" date="2019" name="Int. J. Syst. Evol. Microbiol.">
        <title>The Global Catalogue of Microorganisms (GCM) 10K type strain sequencing project: providing services to taxonomists for standard genome sequencing and annotation.</title>
        <authorList>
            <consortium name="The Broad Institute Genomics Platform"/>
            <consortium name="The Broad Institute Genome Sequencing Center for Infectious Disease"/>
            <person name="Wu L."/>
            <person name="Ma J."/>
        </authorList>
    </citation>
    <scope>NUCLEOTIDE SEQUENCE [LARGE SCALE GENOMIC DNA]</scope>
    <source>
        <strain evidence="7">CGMCC 1.16855</strain>
    </source>
</reference>
<dbReference type="Pfam" id="PF07690">
    <property type="entry name" value="MFS_1"/>
    <property type="match status" value="1"/>
</dbReference>
<comment type="caution">
    <text evidence="6">The sequence shown here is derived from an EMBL/GenBank/DDBJ whole genome shotgun (WGS) entry which is preliminary data.</text>
</comment>
<keyword evidence="7" id="KW-1185">Reference proteome</keyword>
<dbReference type="InterPro" id="IPR011701">
    <property type="entry name" value="MFS"/>
</dbReference>
<feature type="transmembrane region" description="Helical" evidence="4">
    <location>
        <begin position="272"/>
        <end position="295"/>
    </location>
</feature>
<keyword evidence="1 4" id="KW-0812">Transmembrane</keyword>
<dbReference type="EMBL" id="JBHRSB010000009">
    <property type="protein sequence ID" value="MFC3003104.1"/>
    <property type="molecule type" value="Genomic_DNA"/>
</dbReference>
<keyword evidence="3 4" id="KW-0472">Membrane</keyword>
<dbReference type="PANTHER" id="PTHR23539:SF1">
    <property type="entry name" value="MAJOR FACILITATOR SUPERFAMILY (MFS) PROFILE DOMAIN-CONTAINING PROTEIN"/>
    <property type="match status" value="1"/>
</dbReference>
<evidence type="ECO:0000256" key="4">
    <source>
        <dbReference type="SAM" id="Phobius"/>
    </source>
</evidence>
<dbReference type="Proteomes" id="UP001595420">
    <property type="component" value="Unassembled WGS sequence"/>
</dbReference>
<feature type="transmembrane region" description="Helical" evidence="4">
    <location>
        <begin position="242"/>
        <end position="265"/>
    </location>
</feature>
<feature type="transmembrane region" description="Helical" evidence="4">
    <location>
        <begin position="301"/>
        <end position="322"/>
    </location>
</feature>
<sequence>MSSLAALNAMNFFMADVRDGLGPFLGVFLQQQGWQPGAIGLVMTLGGIAGMAATTPLGLLVDHTTHKRALLVIAALAIIAACSINYFAPLFAVTAVAQAVAGIGGALVAPCIAAITLGLVRQQGYAHQLGRNEAYNHAGNASAAALAGLFGWWFGLVAVFVLMAAMALAAIVAVLLIRPREIDHAAARGLHEAAPEPLLPALLGSRPLLVLAVTLMLFHLANAAMLPLLGQAMVARNPDVDPAGYTAATVILAQVTMIPMALLAARLAMRRGYFMVFLIALAALPLRGLLAGFVAHPLALVPVQMLDGVGAGMLGVAVPGLVSRILDGSGHVTAGLAAVMTLQGIGAALSATLGGFVAQYYGYGAAFLVLAGVAAAALLLWLAASAILRPAGAAQAACPEAACPEAACPEAA</sequence>
<evidence type="ECO:0000259" key="5">
    <source>
        <dbReference type="PROSITE" id="PS50850"/>
    </source>
</evidence>
<dbReference type="PROSITE" id="PS50850">
    <property type="entry name" value="MFS"/>
    <property type="match status" value="1"/>
</dbReference>
<gene>
    <name evidence="6" type="ORF">ACFOD3_24635</name>
</gene>
<feature type="transmembrane region" description="Helical" evidence="4">
    <location>
        <begin position="360"/>
        <end position="382"/>
    </location>
</feature>
<keyword evidence="2 4" id="KW-1133">Transmembrane helix</keyword>
<evidence type="ECO:0000313" key="6">
    <source>
        <dbReference type="EMBL" id="MFC3003104.1"/>
    </source>
</evidence>
<feature type="transmembrane region" description="Helical" evidence="4">
    <location>
        <begin position="208"/>
        <end position="230"/>
    </location>
</feature>
<dbReference type="RefSeq" id="WP_216839540.1">
    <property type="nucleotide sequence ID" value="NZ_JAFNJS010000009.1"/>
</dbReference>
<feature type="domain" description="Major facilitator superfamily (MFS) profile" evidence="5">
    <location>
        <begin position="1"/>
        <end position="389"/>
    </location>
</feature>
<dbReference type="PANTHER" id="PTHR23539">
    <property type="entry name" value="MFS TRANSPORTER"/>
    <property type="match status" value="1"/>
</dbReference>
<feature type="transmembrane region" description="Helical" evidence="4">
    <location>
        <begin position="38"/>
        <end position="61"/>
    </location>
</feature>
<organism evidence="6 7">
    <name type="scientific">Falsiroseomonas tokyonensis</name>
    <dbReference type="NCBI Taxonomy" id="430521"/>
    <lineage>
        <taxon>Bacteria</taxon>
        <taxon>Pseudomonadati</taxon>
        <taxon>Pseudomonadota</taxon>
        <taxon>Alphaproteobacteria</taxon>
        <taxon>Acetobacterales</taxon>
        <taxon>Roseomonadaceae</taxon>
        <taxon>Falsiroseomonas</taxon>
    </lineage>
</organism>
<evidence type="ECO:0000256" key="3">
    <source>
        <dbReference type="ARBA" id="ARBA00023136"/>
    </source>
</evidence>
<feature type="transmembrane region" description="Helical" evidence="4">
    <location>
        <begin position="334"/>
        <end position="354"/>
    </location>
</feature>